<dbReference type="SUPFAM" id="SSF56281">
    <property type="entry name" value="Metallo-hydrolase/oxidoreductase"/>
    <property type="match status" value="1"/>
</dbReference>
<dbReference type="GO" id="GO:0008270">
    <property type="term" value="F:zinc ion binding"/>
    <property type="evidence" value="ECO:0007669"/>
    <property type="project" value="InterPro"/>
</dbReference>
<feature type="binding site" evidence="12">
    <location>
        <position position="119"/>
    </location>
    <ligand>
        <name>Ca(2+)</name>
        <dbReference type="ChEBI" id="CHEBI:29108"/>
    </ligand>
</feature>
<dbReference type="InterPro" id="IPR036866">
    <property type="entry name" value="RibonucZ/Hydroxyglut_hydro"/>
</dbReference>
<protein>
    <recommendedName>
        <fullName evidence="9">Ribonuclease J</fullName>
        <shortName evidence="9">RNase J</shortName>
        <ecNumber evidence="9">3.1.-.-</ecNumber>
    </recommendedName>
</protein>
<feature type="binding site" evidence="9 11">
    <location>
        <begin position="437"/>
        <end position="441"/>
    </location>
    <ligand>
        <name>substrate</name>
    </ligand>
</feature>
<dbReference type="GO" id="GO:0004521">
    <property type="term" value="F:RNA endonuclease activity"/>
    <property type="evidence" value="ECO:0007669"/>
    <property type="project" value="UniProtKB-UniRule"/>
</dbReference>
<feature type="binding site" evidence="12">
    <location>
        <position position="146"/>
    </location>
    <ligand>
        <name>Zn(2+)</name>
        <dbReference type="ChEBI" id="CHEBI:29105"/>
        <label>1</label>
        <note>catalytic</note>
    </ligand>
</feature>
<dbReference type="GO" id="GO:0004534">
    <property type="term" value="F:5'-3' RNA exonuclease activity"/>
    <property type="evidence" value="ECO:0007669"/>
    <property type="project" value="UniProtKB-UniRule"/>
</dbReference>
<dbReference type="EMBL" id="MWBO01000031">
    <property type="protein sequence ID" value="OQA52418.1"/>
    <property type="molecule type" value="Genomic_DNA"/>
</dbReference>
<evidence type="ECO:0000256" key="2">
    <source>
        <dbReference type="ARBA" id="ARBA00022722"/>
    </source>
</evidence>
<organism evidence="15">
    <name type="scientific">candidate division WS2 bacterium ADurb.Bin280</name>
    <dbReference type="NCBI Taxonomy" id="1852829"/>
    <lineage>
        <taxon>Bacteria</taxon>
        <taxon>candidate division WS2</taxon>
    </lineage>
</organism>
<feature type="binding site" evidence="12">
    <location>
        <position position="517"/>
    </location>
    <ligand>
        <name>Ca(2+)</name>
        <dbReference type="ChEBI" id="CHEBI:29108"/>
    </ligand>
</feature>
<feature type="binding site" evidence="12">
    <location>
        <position position="121"/>
    </location>
    <ligand>
        <name>Ca(2+)</name>
        <dbReference type="ChEBI" id="CHEBI:29108"/>
    </ligand>
</feature>
<feature type="binding site" evidence="12">
    <location>
        <position position="214"/>
    </location>
    <ligand>
        <name>Zn(2+)</name>
        <dbReference type="ChEBI" id="CHEBI:29105"/>
        <label>1</label>
        <note>catalytic</note>
    </ligand>
</feature>
<feature type="binding site" evidence="12">
    <location>
        <position position="236"/>
    </location>
    <ligand>
        <name>Zn(2+)</name>
        <dbReference type="ChEBI" id="CHEBI:29105"/>
        <label>1</label>
        <note>catalytic</note>
    </ligand>
</feature>
<evidence type="ECO:0000256" key="8">
    <source>
        <dbReference type="ARBA" id="ARBA00022884"/>
    </source>
</evidence>
<dbReference type="InterPro" id="IPR055132">
    <property type="entry name" value="RNase_J_b_CASP"/>
</dbReference>
<keyword evidence="3 12" id="KW-0479">Metal-binding</keyword>
<dbReference type="Gene3D" id="3.10.20.580">
    <property type="match status" value="1"/>
</dbReference>
<proteinExistence type="inferred from homology"/>
<dbReference type="GO" id="GO:0006364">
    <property type="term" value="P:rRNA processing"/>
    <property type="evidence" value="ECO:0007669"/>
    <property type="project" value="UniProtKB-UniRule"/>
</dbReference>
<feature type="active site" description="Proton donor" evidence="10">
    <location>
        <position position="268"/>
    </location>
</feature>
<dbReference type="Pfam" id="PF07521">
    <property type="entry name" value="RMMBL"/>
    <property type="match status" value="1"/>
</dbReference>
<dbReference type="HAMAP" id="MF_01491">
    <property type="entry name" value="RNase_J_bact"/>
    <property type="match status" value="1"/>
</dbReference>
<evidence type="ECO:0000313" key="15">
    <source>
        <dbReference type="EMBL" id="OQA52418.1"/>
    </source>
</evidence>
<dbReference type="Gene3D" id="3.40.50.10710">
    <property type="entry name" value="Metallo-hydrolase/oxidoreductase"/>
    <property type="match status" value="1"/>
</dbReference>
<dbReference type="AlphaFoldDB" id="A0A1V5SD39"/>
<evidence type="ECO:0000256" key="4">
    <source>
        <dbReference type="ARBA" id="ARBA00022759"/>
    </source>
</evidence>
<keyword evidence="5 9" id="KW-0378">Hydrolase</keyword>
<keyword evidence="2 9" id="KW-0540">Nuclease</keyword>
<evidence type="ECO:0000256" key="11">
    <source>
        <dbReference type="PIRSR" id="PIRSR004803-2"/>
    </source>
</evidence>
<keyword evidence="8 9" id="KW-0694">RNA-binding</keyword>
<dbReference type="Pfam" id="PF17770">
    <property type="entry name" value="RNase_J_C"/>
    <property type="match status" value="1"/>
</dbReference>
<feature type="domain" description="Metallo-beta-lactamase" evidence="14">
    <location>
        <begin position="91"/>
        <end position="288"/>
    </location>
</feature>
<dbReference type="Pfam" id="PF00753">
    <property type="entry name" value="Lactamase_B"/>
    <property type="match status" value="1"/>
</dbReference>
<evidence type="ECO:0000256" key="3">
    <source>
        <dbReference type="ARBA" id="ARBA00022723"/>
    </source>
</evidence>
<dbReference type="InterPro" id="IPR042173">
    <property type="entry name" value="RNase_J_2"/>
</dbReference>
<dbReference type="InterPro" id="IPR001279">
    <property type="entry name" value="Metallo-B-lactamas"/>
</dbReference>
<evidence type="ECO:0000256" key="7">
    <source>
        <dbReference type="ARBA" id="ARBA00022839"/>
    </source>
</evidence>
<evidence type="ECO:0000256" key="9">
    <source>
        <dbReference type="HAMAP-Rule" id="MF_01491"/>
    </source>
</evidence>
<dbReference type="CDD" id="cd07714">
    <property type="entry name" value="RNaseJ_MBL-fold"/>
    <property type="match status" value="1"/>
</dbReference>
<feature type="region of interest" description="Disordered" evidence="13">
    <location>
        <begin position="1"/>
        <end position="61"/>
    </location>
</feature>
<dbReference type="GO" id="GO:0003723">
    <property type="term" value="F:RNA binding"/>
    <property type="evidence" value="ECO:0007669"/>
    <property type="project" value="UniProtKB-UniRule"/>
</dbReference>
<dbReference type="Pfam" id="PF22505">
    <property type="entry name" value="RNase_J_b_CASP"/>
    <property type="match status" value="1"/>
</dbReference>
<comment type="caution">
    <text evidence="15">The sequence shown here is derived from an EMBL/GenBank/DDBJ whole genome shotgun (WGS) entry which is preliminary data.</text>
</comment>
<dbReference type="InterPro" id="IPR030854">
    <property type="entry name" value="RNase_J_bac"/>
</dbReference>
<evidence type="ECO:0000256" key="5">
    <source>
        <dbReference type="ARBA" id="ARBA00022801"/>
    </source>
</evidence>
<dbReference type="InterPro" id="IPR011108">
    <property type="entry name" value="RMMBL"/>
</dbReference>
<keyword evidence="6 12" id="KW-0862">Zinc</keyword>
<name>A0A1V5SD39_9BACT</name>
<feature type="binding site" evidence="12">
    <location>
        <position position="149"/>
    </location>
    <ligand>
        <name>Zn(2+)</name>
        <dbReference type="ChEBI" id="CHEBI:29105"/>
        <label>1</label>
        <note>catalytic</note>
    </ligand>
</feature>
<comment type="similarity">
    <text evidence="9">Belongs to the metallo-beta-lactamase superfamily. RNA-metabolizing metallo-beta-lactamase-like family. Bacterial RNase J subfamily.</text>
</comment>
<dbReference type="PANTHER" id="PTHR43694:SF1">
    <property type="entry name" value="RIBONUCLEASE J"/>
    <property type="match status" value="1"/>
</dbReference>
<dbReference type="InterPro" id="IPR041636">
    <property type="entry name" value="RNase_J_C"/>
</dbReference>
<feature type="binding site" evidence="12">
    <location>
        <position position="144"/>
    </location>
    <ligand>
        <name>Zn(2+)</name>
        <dbReference type="ChEBI" id="CHEBI:29105"/>
        <label>1</label>
        <note>catalytic</note>
    </ligand>
</feature>
<comment type="cofactor">
    <cofactor evidence="12">
        <name>Ca(2+)</name>
        <dbReference type="ChEBI" id="CHEBI:29108"/>
    </cofactor>
    <text evidence="12">Binds 1 Ca(2+) cation per subunit. Seen in 1 crystal structure, it is not clear if it is physiologically important.</text>
</comment>
<keyword evidence="1 9" id="KW-0963">Cytoplasm</keyword>
<keyword evidence="9" id="KW-0698">rRNA processing</keyword>
<dbReference type="PANTHER" id="PTHR43694">
    <property type="entry name" value="RIBONUCLEASE J"/>
    <property type="match status" value="1"/>
</dbReference>
<dbReference type="GO" id="GO:0005737">
    <property type="term" value="C:cytoplasm"/>
    <property type="evidence" value="ECO:0007669"/>
    <property type="project" value="UniProtKB-SubCell"/>
</dbReference>
<evidence type="ECO:0000259" key="14">
    <source>
        <dbReference type="SMART" id="SM00849"/>
    </source>
</evidence>
<comment type="function">
    <text evidence="9">An RNase that has 5'-3' exonuclease and possibly endonuclease activity. Involved in maturation of rRNA and in some organisms also mRNA maturation and/or decay.</text>
</comment>
<feature type="binding site" evidence="12">
    <location>
        <position position="148"/>
    </location>
    <ligand>
        <name>Zn(2+)</name>
        <dbReference type="ChEBI" id="CHEBI:29105"/>
        <label>1</label>
        <note>catalytic</note>
    </ligand>
</feature>
<comment type="subcellular location">
    <subcellularLocation>
        <location evidence="9">Cytoplasm</location>
    </subcellularLocation>
</comment>
<accession>A0A1V5SD39</accession>
<dbReference type="Proteomes" id="UP000485367">
    <property type="component" value="Unassembled WGS sequence"/>
</dbReference>
<dbReference type="EC" id="3.1.-.-" evidence="9"/>
<keyword evidence="4 9" id="KW-0255">Endonuclease</keyword>
<dbReference type="PIRSF" id="PIRSF004803">
    <property type="entry name" value="RnjA"/>
    <property type="match status" value="1"/>
</dbReference>
<reference evidence="15" key="1">
    <citation type="submission" date="2017-02" db="EMBL/GenBank/DDBJ databases">
        <title>Delving into the versatile metabolic prowess of the omnipresent phylum Bacteroidetes.</title>
        <authorList>
            <person name="Nobu M.K."/>
            <person name="Mei R."/>
            <person name="Narihiro T."/>
            <person name="Kuroda K."/>
            <person name="Liu W.-T."/>
        </authorList>
    </citation>
    <scope>NUCLEOTIDE SEQUENCE</scope>
    <source>
        <strain evidence="15">ADurb.Bin280</strain>
    </source>
</reference>
<feature type="binding site" evidence="12">
    <location>
        <position position="463"/>
    </location>
    <ligand>
        <name>Zn(2+)</name>
        <dbReference type="ChEBI" id="CHEBI:29105"/>
        <label>1</label>
        <note>catalytic</note>
    </ligand>
</feature>
<sequence>MLEEKVSNKNQTQNQGARMTSYHASLDNFKGDRQEKRVHPKSQNGRNTAGKKRGENHLDKVYKSNQVNQKVTFRGSKTLKIAHLGGLEEVGRNMAILEYGNDILVVDAGFGFPSDDMLGVDYVIPDVTYLQENKSRIKGIVLTHGHMDHIGAIPYIIEKIGSPTIYGTNLSIGILKEKFEEFGLSSKVKTVVVNPEKDNLSLGVFKVGFFRVNHNIPDTVGLVIETPVGKVVHTADFKFDLTPINEPVIDLGRIAEIGKGGVLALMMDSTGARNSGYAISESEIKDNLKDLFDRTKGRIFISSFSTLISRIQQIIDVTASSNRKLSITGRSMLSTIEVAGKLGYLKVPEGLIVTPLAGSKLPDDKIAILSTGTQGEDSSALTRMSRGEHKFFKIRKGDTVILSSSIIPGNEAKVVEVYDNLLKAGAKVVDYKQMDIHTSGHAHQEELKTMIRLISPKYFIPVHGNRYMRQANADLAKAMGYEEETLFVVENGEVIEFTDSKASVLQSQIPTSYVLVDGLGVGDVGNIVLRDRQAMAEGGIFCIILTVDRRTSEIVTSPDIISRGFVYMRAAESLIHRARSEVRNIFKRHTMEGKPADWSYMKSILREEMGEFLFKETKRRPMIIPVIIEV</sequence>
<evidence type="ECO:0000256" key="6">
    <source>
        <dbReference type="ARBA" id="ARBA00022833"/>
    </source>
</evidence>
<gene>
    <name evidence="15" type="primary">rnjA</name>
    <name evidence="9" type="synonym">rnj</name>
    <name evidence="15" type="ORF">BWY43_00485</name>
</gene>
<feature type="compositionally biased region" description="Polar residues" evidence="13">
    <location>
        <begin position="8"/>
        <end position="18"/>
    </location>
</feature>
<evidence type="ECO:0000256" key="13">
    <source>
        <dbReference type="SAM" id="MobiDB-lite"/>
    </source>
</evidence>
<evidence type="ECO:0000256" key="12">
    <source>
        <dbReference type="PIRSR" id="PIRSR004803-3"/>
    </source>
</evidence>
<dbReference type="SMART" id="SM00849">
    <property type="entry name" value="Lactamase_B"/>
    <property type="match status" value="1"/>
</dbReference>
<dbReference type="NCBIfam" id="TIGR00649">
    <property type="entry name" value="MG423"/>
    <property type="match status" value="1"/>
</dbReference>
<feature type="compositionally biased region" description="Basic and acidic residues" evidence="13">
    <location>
        <begin position="52"/>
        <end position="61"/>
    </location>
</feature>
<comment type="cofactor">
    <cofactor evidence="12">
        <name>Zn(2+)</name>
        <dbReference type="ChEBI" id="CHEBI:29105"/>
    </cofactor>
    <text evidence="12">Binds 2 Zn(2+) ions per subunit. It is not clear if Zn(2+) or Mg(2+) is physiologically important.</text>
</comment>
<dbReference type="InterPro" id="IPR004613">
    <property type="entry name" value="RNase_J"/>
</dbReference>
<feature type="active site" description="Proton acceptor" evidence="10">
    <location>
        <position position="441"/>
    </location>
</feature>
<evidence type="ECO:0000256" key="10">
    <source>
        <dbReference type="PIRSR" id="PIRSR004803-1"/>
    </source>
</evidence>
<keyword evidence="7 9" id="KW-0269">Exonuclease</keyword>
<dbReference type="Gene3D" id="3.60.15.10">
    <property type="entry name" value="Ribonuclease Z/Hydroxyacylglutathione hydrolase-like"/>
    <property type="match status" value="1"/>
</dbReference>
<comment type="subunit">
    <text evidence="9">Homodimer, may be a subunit of the RNA degradosome.</text>
</comment>
<evidence type="ECO:0000256" key="1">
    <source>
        <dbReference type="ARBA" id="ARBA00022490"/>
    </source>
</evidence>
<keyword evidence="12" id="KW-0106">Calcium</keyword>